<proteinExistence type="predicted"/>
<evidence type="ECO:0000313" key="2">
    <source>
        <dbReference type="Proteomes" id="UP000268658"/>
    </source>
</evidence>
<dbReference type="InterPro" id="IPR017853">
    <property type="entry name" value="GH"/>
</dbReference>
<dbReference type="EMBL" id="LR134477">
    <property type="protein sequence ID" value="VEI15234.1"/>
    <property type="molecule type" value="Genomic_DNA"/>
</dbReference>
<dbReference type="PROSITE" id="PS51318">
    <property type="entry name" value="TAT"/>
    <property type="match status" value="1"/>
</dbReference>
<dbReference type="KEGG" id="avc:NCTC10951_01056"/>
<dbReference type="AlphaFoldDB" id="A0A448PJP9"/>
<dbReference type="PROSITE" id="PS51257">
    <property type="entry name" value="PROKAR_LIPOPROTEIN"/>
    <property type="match status" value="1"/>
</dbReference>
<name>A0A448PJP9_ACTVI</name>
<dbReference type="Gene3D" id="3.20.20.80">
    <property type="entry name" value="Glycosidases"/>
    <property type="match status" value="1"/>
</dbReference>
<gene>
    <name evidence="1" type="ORF">NCTC10951_01056</name>
</gene>
<organism evidence="1 2">
    <name type="scientific">Actinomyces viscosus</name>
    <dbReference type="NCBI Taxonomy" id="1656"/>
    <lineage>
        <taxon>Bacteria</taxon>
        <taxon>Bacillati</taxon>
        <taxon>Actinomycetota</taxon>
        <taxon>Actinomycetes</taxon>
        <taxon>Actinomycetales</taxon>
        <taxon>Actinomycetaceae</taxon>
        <taxon>Actinomyces</taxon>
    </lineage>
</organism>
<reference evidence="1 2" key="1">
    <citation type="submission" date="2018-12" db="EMBL/GenBank/DDBJ databases">
        <authorList>
            <consortium name="Pathogen Informatics"/>
        </authorList>
    </citation>
    <scope>NUCLEOTIDE SEQUENCE [LARGE SCALE GENOMIC DNA]</scope>
    <source>
        <strain evidence="1 2">NCTC10951</strain>
    </source>
</reference>
<accession>A0A448PJP9</accession>
<dbReference type="InterPro" id="IPR006311">
    <property type="entry name" value="TAT_signal"/>
</dbReference>
<protein>
    <submittedName>
        <fullName evidence="1">Uncharacterized protein</fullName>
    </submittedName>
</protein>
<dbReference type="OrthoDB" id="5538531at2"/>
<sequence length="498" mass="51625">MTLETNRRRALALLGAGVLGASVSSCGHGHVATPPAMGDGATTHLSLHVSDAQGSALNLEALRGIQSNGKGEVGYDDALLDTRTLEVIAVGPLYQDENGAIGVDVPAGRACTLTMSWPTSHGYSALMADLPASGEHDLLELAARTLHERQAERYQQATAQGVKGADEAVPLRASAQQSLDACATAPSWAERGRLANSALESAAGAQLALDRALVAQAPQDAIIGVTFTRVPTAAELTAALAPSGPGGGKRKVSARLVIGDPADTQEMAGWRATVESLHAQGGLALAQICDSHDMAALSDAAWDTRVDALIKALPDVDAWEIGNEIGGDWLGTGPVAKAQRAAKAVRERTSATTVLTLYYQLGQADPAYSLFSYAAREITQPIRDLVDVVGLSVYPQLHPLGTAADRVLSALDAAFPASRVAVTELGYGAEDLNNGPWWFGSASDPTVARTAVAEHVTGAALGRSDAWGAPFWWYYLEDQVGTPGGQVAPALAAASTGF</sequence>
<dbReference type="SUPFAM" id="SSF51445">
    <property type="entry name" value="(Trans)glycosidases"/>
    <property type="match status" value="1"/>
</dbReference>
<dbReference type="Proteomes" id="UP000268658">
    <property type="component" value="Chromosome"/>
</dbReference>
<dbReference type="RefSeq" id="WP_126413736.1">
    <property type="nucleotide sequence ID" value="NZ_JASPER010000013.1"/>
</dbReference>
<evidence type="ECO:0000313" key="1">
    <source>
        <dbReference type="EMBL" id="VEI15234.1"/>
    </source>
</evidence>